<gene>
    <name evidence="3" type="ORF">ABB25_08640</name>
    <name evidence="4" type="ORF">H4O09_04635</name>
</gene>
<evidence type="ECO:0000256" key="1">
    <source>
        <dbReference type="SAM" id="Phobius"/>
    </source>
</evidence>
<evidence type="ECO:0000313" key="5">
    <source>
        <dbReference type="Proteomes" id="UP000051254"/>
    </source>
</evidence>
<accession>A0A0R0BLJ9</accession>
<evidence type="ECO:0000259" key="2">
    <source>
        <dbReference type="Pfam" id="PF10671"/>
    </source>
</evidence>
<sequence length="143" mass="15393">MLHDAGGFVRQGYFLSVVTVAVLAGALSGCGTTPAKEFGGRWKPVNHFTDQPQELPLYTAYVYQASPLDRTLKTMLQRWASDSGFRLDYRLQSDYTLHQQIAAVSVTDLQQAAQAVAQAYAAQGVVVRVEGNALIAEAASVSG</sequence>
<keyword evidence="5" id="KW-1185">Reference proteome</keyword>
<dbReference type="PATRIC" id="fig|266128.3.peg.594"/>
<keyword evidence="1" id="KW-0812">Transmembrane</keyword>
<reference evidence="4 6" key="2">
    <citation type="submission" date="2020-08" db="EMBL/GenBank/DDBJ databases">
        <title>Stenotrophomonas sp. W1S232.</title>
        <authorList>
            <person name="Deng Y."/>
        </authorList>
    </citation>
    <scope>NUCLEOTIDE SEQUENCE [LARGE SCALE GENOMIC DNA]</scope>
    <source>
        <strain evidence="4 6">W1S232</strain>
    </source>
</reference>
<dbReference type="Pfam" id="PF10671">
    <property type="entry name" value="TcpQ"/>
    <property type="match status" value="1"/>
</dbReference>
<dbReference type="RefSeq" id="WP_057665889.1">
    <property type="nucleotide sequence ID" value="NZ_JACIUV010000002.1"/>
</dbReference>
<protein>
    <submittedName>
        <fullName evidence="4">TcpQ domain-containing protein</fullName>
    </submittedName>
</protein>
<name>A0A0R0BLJ9_9GAMM</name>
<dbReference type="OrthoDB" id="5955043at2"/>
<reference evidence="3 5" key="1">
    <citation type="submission" date="2015-05" db="EMBL/GenBank/DDBJ databases">
        <title>Genome sequencing and analysis of members of genus Stenotrophomonas.</title>
        <authorList>
            <person name="Patil P.P."/>
            <person name="Midha S."/>
            <person name="Patil P.B."/>
        </authorList>
    </citation>
    <scope>NUCLEOTIDE SEQUENCE [LARGE SCALE GENOMIC DNA]</scope>
    <source>
        <strain evidence="3 5">DSM 17805</strain>
    </source>
</reference>
<dbReference type="EMBL" id="LDJH01000013">
    <property type="protein sequence ID" value="KRG57878.1"/>
    <property type="molecule type" value="Genomic_DNA"/>
</dbReference>
<feature type="transmembrane region" description="Helical" evidence="1">
    <location>
        <begin position="12"/>
        <end position="33"/>
    </location>
</feature>
<evidence type="ECO:0000313" key="3">
    <source>
        <dbReference type="EMBL" id="KRG57878.1"/>
    </source>
</evidence>
<keyword evidence="1" id="KW-0472">Membrane</keyword>
<organism evidence="3 5">
    <name type="scientific">Stenotrophomonas koreensis</name>
    <dbReference type="NCBI Taxonomy" id="266128"/>
    <lineage>
        <taxon>Bacteria</taxon>
        <taxon>Pseudomonadati</taxon>
        <taxon>Pseudomonadota</taxon>
        <taxon>Gammaproteobacteria</taxon>
        <taxon>Lysobacterales</taxon>
        <taxon>Lysobacteraceae</taxon>
        <taxon>Stenotrophomonas</taxon>
    </lineage>
</organism>
<accession>A0A7W3UYY7</accession>
<comment type="caution">
    <text evidence="3">The sequence shown here is derived from an EMBL/GenBank/DDBJ whole genome shotgun (WGS) entry which is preliminary data.</text>
</comment>
<proteinExistence type="predicted"/>
<dbReference type="Proteomes" id="UP000051254">
    <property type="component" value="Unassembled WGS sequence"/>
</dbReference>
<dbReference type="Proteomes" id="UP000550609">
    <property type="component" value="Unassembled WGS sequence"/>
</dbReference>
<dbReference type="AlphaFoldDB" id="A0A0R0BLJ9"/>
<keyword evidence="1" id="KW-1133">Transmembrane helix</keyword>
<dbReference type="EMBL" id="JACIUV010000002">
    <property type="protein sequence ID" value="MBB1116351.1"/>
    <property type="molecule type" value="Genomic_DNA"/>
</dbReference>
<dbReference type="STRING" id="266128.ABB25_08640"/>
<dbReference type="Gene3D" id="3.55.50.70">
    <property type="match status" value="1"/>
</dbReference>
<dbReference type="InterPro" id="IPR018927">
    <property type="entry name" value="Pilus_synth_Q_C"/>
</dbReference>
<evidence type="ECO:0000313" key="4">
    <source>
        <dbReference type="EMBL" id="MBB1116351.1"/>
    </source>
</evidence>
<evidence type="ECO:0000313" key="6">
    <source>
        <dbReference type="Proteomes" id="UP000550609"/>
    </source>
</evidence>
<feature type="domain" description="Toxin co-regulated pilus biosynthesis protein Q C-terminal" evidence="2">
    <location>
        <begin position="65"/>
        <end position="129"/>
    </location>
</feature>